<feature type="region of interest" description="Disordered" evidence="1">
    <location>
        <begin position="68"/>
        <end position="97"/>
    </location>
</feature>
<proteinExistence type="predicted"/>
<dbReference type="AlphaFoldDB" id="A0A7S2GMC2"/>
<evidence type="ECO:0000256" key="1">
    <source>
        <dbReference type="SAM" id="MobiDB-lite"/>
    </source>
</evidence>
<gene>
    <name evidence="2" type="ORF">AAND1436_LOCUS28307</name>
</gene>
<protein>
    <submittedName>
        <fullName evidence="2">Uncharacterized protein</fullName>
    </submittedName>
</protein>
<reference evidence="2" key="1">
    <citation type="submission" date="2021-01" db="EMBL/GenBank/DDBJ databases">
        <authorList>
            <person name="Corre E."/>
            <person name="Pelletier E."/>
            <person name="Niang G."/>
            <person name="Scheremetjew M."/>
            <person name="Finn R."/>
            <person name="Kale V."/>
            <person name="Holt S."/>
            <person name="Cochrane G."/>
            <person name="Meng A."/>
            <person name="Brown T."/>
            <person name="Cohen L."/>
        </authorList>
    </citation>
    <scope>NUCLEOTIDE SEQUENCE</scope>
    <source>
        <strain evidence="2">CCMP2222</strain>
    </source>
</reference>
<accession>A0A7S2GMC2</accession>
<organism evidence="2">
    <name type="scientific">Alexandrium andersonii</name>
    <dbReference type="NCBI Taxonomy" id="327968"/>
    <lineage>
        <taxon>Eukaryota</taxon>
        <taxon>Sar</taxon>
        <taxon>Alveolata</taxon>
        <taxon>Dinophyceae</taxon>
        <taxon>Gonyaulacales</taxon>
        <taxon>Pyrocystaceae</taxon>
        <taxon>Alexandrium</taxon>
    </lineage>
</organism>
<name>A0A7S2GMC2_9DINO</name>
<evidence type="ECO:0000313" key="2">
    <source>
        <dbReference type="EMBL" id="CAD9462224.1"/>
    </source>
</evidence>
<dbReference type="EMBL" id="HBGQ01058581">
    <property type="protein sequence ID" value="CAD9462224.1"/>
    <property type="molecule type" value="Transcribed_RNA"/>
</dbReference>
<sequence length="245" mass="25628">MALGAYPLATWACRMPGAAPAPALRSDRAASSPTPWLAPQGVPFRSMIAGALSALAFASRRRATARSEKRAVAMRSQVRSADEEGAGGSDAESRSPSCRACGGRRVALGRRHASAVVGAGSVFLWGNGGAQAELIREGSTCINCGGEGINPCFRCNGTAQMTMLSDKTRTVECTECGATGYKLCGKCSATGLPRAELKPLMKDRELRTTLARLTKERLFPEGRKKIKEGVAAALAAARERQAAAA</sequence>